<evidence type="ECO:0000259" key="1">
    <source>
        <dbReference type="Pfam" id="PF04149"/>
    </source>
</evidence>
<dbReference type="Pfam" id="PF04149">
    <property type="entry name" value="DUF397"/>
    <property type="match status" value="1"/>
</dbReference>
<protein>
    <submittedName>
        <fullName evidence="2">DUF397 domain-containing protein</fullName>
    </submittedName>
</protein>
<keyword evidence="3" id="KW-1185">Reference proteome</keyword>
<dbReference type="InterPro" id="IPR007278">
    <property type="entry name" value="DUF397"/>
</dbReference>
<evidence type="ECO:0000313" key="2">
    <source>
        <dbReference type="EMBL" id="MCW7553021.1"/>
    </source>
</evidence>
<name>A0ABT3MUG6_9GAMM</name>
<dbReference type="RefSeq" id="WP_262567896.1">
    <property type="nucleotide sequence ID" value="NZ_JAPFCC010000001.1"/>
</dbReference>
<organism evidence="2 3">
    <name type="scientific">Endozoicomonas gorgoniicola</name>
    <dbReference type="NCBI Taxonomy" id="1234144"/>
    <lineage>
        <taxon>Bacteria</taxon>
        <taxon>Pseudomonadati</taxon>
        <taxon>Pseudomonadota</taxon>
        <taxon>Gammaproteobacteria</taxon>
        <taxon>Oceanospirillales</taxon>
        <taxon>Endozoicomonadaceae</taxon>
        <taxon>Endozoicomonas</taxon>
    </lineage>
</organism>
<proteinExistence type="predicted"/>
<accession>A0ABT3MUG6</accession>
<comment type="caution">
    <text evidence="2">The sequence shown here is derived from an EMBL/GenBank/DDBJ whole genome shotgun (WGS) entry which is preliminary data.</text>
</comment>
<dbReference type="Proteomes" id="UP001209854">
    <property type="component" value="Unassembled WGS sequence"/>
</dbReference>
<gene>
    <name evidence="2" type="ORF">NX722_10295</name>
</gene>
<feature type="domain" description="DUF397" evidence="1">
    <location>
        <begin position="24"/>
        <end position="64"/>
    </location>
</feature>
<dbReference type="EMBL" id="JAPFCC010000001">
    <property type="protein sequence ID" value="MCW7553021.1"/>
    <property type="molecule type" value="Genomic_DNA"/>
</dbReference>
<sequence>MNSYFEKDSHFKKSLACPPCFNVRCVTVAISPNQEVAMRNSSDPQKTTLVFNRDEWDAFIKGVKGGDFDIR</sequence>
<evidence type="ECO:0000313" key="3">
    <source>
        <dbReference type="Proteomes" id="UP001209854"/>
    </source>
</evidence>
<reference evidence="2 3" key="1">
    <citation type="submission" date="2022-10" db="EMBL/GenBank/DDBJ databases">
        <title>High-quality genome sequences of two octocoral-associated bacteria, Endozoicomonas euniceicola EF212 and Endozoicomonas gorgoniicola PS125.</title>
        <authorList>
            <person name="Chiou Y.-J."/>
            <person name="Chen Y.-H."/>
        </authorList>
    </citation>
    <scope>NUCLEOTIDE SEQUENCE [LARGE SCALE GENOMIC DNA]</scope>
    <source>
        <strain evidence="2 3">PS125</strain>
    </source>
</reference>